<dbReference type="EMBL" id="JAUSUZ010000001">
    <property type="protein sequence ID" value="MDQ0365822.1"/>
    <property type="molecule type" value="Genomic_DNA"/>
</dbReference>
<keyword evidence="1" id="KW-1133">Transmembrane helix</keyword>
<gene>
    <name evidence="2" type="ORF">J2S42_002491</name>
</gene>
<proteinExistence type="predicted"/>
<organism evidence="2 3">
    <name type="scientific">Catenuloplanes indicus</name>
    <dbReference type="NCBI Taxonomy" id="137267"/>
    <lineage>
        <taxon>Bacteria</taxon>
        <taxon>Bacillati</taxon>
        <taxon>Actinomycetota</taxon>
        <taxon>Actinomycetes</taxon>
        <taxon>Micromonosporales</taxon>
        <taxon>Micromonosporaceae</taxon>
        <taxon>Catenuloplanes</taxon>
    </lineage>
</organism>
<comment type="caution">
    <text evidence="2">The sequence shown here is derived from an EMBL/GenBank/DDBJ whole genome shotgun (WGS) entry which is preliminary data.</text>
</comment>
<name>A0AAE4AX60_9ACTN</name>
<feature type="transmembrane region" description="Helical" evidence="1">
    <location>
        <begin position="29"/>
        <end position="49"/>
    </location>
</feature>
<sequence length="51" mass="5090">MISILLLALAGVLAGGAFSLHRQEASTFSIAVTGLLAALAAAGGILWLIPE</sequence>
<dbReference type="AlphaFoldDB" id="A0AAE4AX60"/>
<evidence type="ECO:0000256" key="1">
    <source>
        <dbReference type="SAM" id="Phobius"/>
    </source>
</evidence>
<keyword evidence="1" id="KW-0472">Membrane</keyword>
<evidence type="ECO:0000313" key="3">
    <source>
        <dbReference type="Proteomes" id="UP001240236"/>
    </source>
</evidence>
<protein>
    <submittedName>
        <fullName evidence="2">Uncharacterized protein</fullName>
    </submittedName>
</protein>
<dbReference type="Proteomes" id="UP001240236">
    <property type="component" value="Unassembled WGS sequence"/>
</dbReference>
<keyword evidence="1" id="KW-0812">Transmembrane</keyword>
<keyword evidence="3" id="KW-1185">Reference proteome</keyword>
<dbReference type="RefSeq" id="WP_307238690.1">
    <property type="nucleotide sequence ID" value="NZ_JAUSUZ010000001.1"/>
</dbReference>
<evidence type="ECO:0000313" key="2">
    <source>
        <dbReference type="EMBL" id="MDQ0365822.1"/>
    </source>
</evidence>
<reference evidence="2 3" key="1">
    <citation type="submission" date="2023-07" db="EMBL/GenBank/DDBJ databases">
        <title>Sequencing the genomes of 1000 actinobacteria strains.</title>
        <authorList>
            <person name="Klenk H.-P."/>
        </authorList>
    </citation>
    <scope>NUCLEOTIDE SEQUENCE [LARGE SCALE GENOMIC DNA]</scope>
    <source>
        <strain evidence="2 3">DSM 44709</strain>
    </source>
</reference>
<accession>A0AAE4AX60</accession>